<evidence type="ECO:0000256" key="2">
    <source>
        <dbReference type="ARBA" id="ARBA00022741"/>
    </source>
</evidence>
<dbReference type="GeneID" id="19942538"/>
<keyword evidence="2 4" id="KW-0547">Nucleotide-binding</keyword>
<evidence type="ECO:0000256" key="5">
    <source>
        <dbReference type="SAM" id="MobiDB-lite"/>
    </source>
</evidence>
<protein>
    <recommendedName>
        <fullName evidence="6">Cobalamin adenosyltransferase-like domain-containing protein</fullName>
    </recommendedName>
</protein>
<sequence length="63" mass="6894">MDEHLEPLRNFILPSGGGLTSCHLHVARAACRRAERRVVSIGADETDPAVAPRSTMPQRCRPS</sequence>
<accession>T0QRG8</accession>
<keyword evidence="8" id="KW-1185">Reference proteome</keyword>
<dbReference type="GO" id="GO:0008817">
    <property type="term" value="F:corrinoid adenosyltransferase activity"/>
    <property type="evidence" value="ECO:0007669"/>
    <property type="project" value="TreeGrafter"/>
</dbReference>
<name>T0QRG8_SAPDV</name>
<comment type="similarity">
    <text evidence="4">Belongs to the Cob(I)alamin adenosyltransferase family.</text>
</comment>
<dbReference type="InterPro" id="IPR016030">
    <property type="entry name" value="CblAdoTrfase-like"/>
</dbReference>
<dbReference type="InParanoid" id="T0QRG8"/>
<organism evidence="7 8">
    <name type="scientific">Saprolegnia diclina (strain VS20)</name>
    <dbReference type="NCBI Taxonomy" id="1156394"/>
    <lineage>
        <taxon>Eukaryota</taxon>
        <taxon>Sar</taxon>
        <taxon>Stramenopiles</taxon>
        <taxon>Oomycota</taxon>
        <taxon>Saprolegniomycetes</taxon>
        <taxon>Saprolegniales</taxon>
        <taxon>Saprolegniaceae</taxon>
        <taxon>Saprolegnia</taxon>
    </lineage>
</organism>
<feature type="region of interest" description="Disordered" evidence="5">
    <location>
        <begin position="42"/>
        <end position="63"/>
    </location>
</feature>
<dbReference type="RefSeq" id="XP_008605583.1">
    <property type="nucleotide sequence ID" value="XM_008607361.1"/>
</dbReference>
<dbReference type="PANTHER" id="PTHR12213">
    <property type="entry name" value="CORRINOID ADENOSYLTRANSFERASE"/>
    <property type="match status" value="1"/>
</dbReference>
<evidence type="ECO:0000256" key="4">
    <source>
        <dbReference type="RuleBase" id="RU366026"/>
    </source>
</evidence>
<dbReference type="Proteomes" id="UP000030762">
    <property type="component" value="Unassembled WGS sequence"/>
</dbReference>
<reference evidence="7 8" key="1">
    <citation type="submission" date="2012-04" db="EMBL/GenBank/DDBJ databases">
        <title>The Genome Sequence of Saprolegnia declina VS20.</title>
        <authorList>
            <consortium name="The Broad Institute Genome Sequencing Platform"/>
            <person name="Russ C."/>
            <person name="Nusbaum C."/>
            <person name="Tyler B."/>
            <person name="van West P."/>
            <person name="Dieguez-Uribeondo J."/>
            <person name="de Bruijn I."/>
            <person name="Tripathy S."/>
            <person name="Jiang R."/>
            <person name="Young S.K."/>
            <person name="Zeng Q."/>
            <person name="Gargeya S."/>
            <person name="Fitzgerald M."/>
            <person name="Haas B."/>
            <person name="Abouelleil A."/>
            <person name="Alvarado L."/>
            <person name="Arachchi H.M."/>
            <person name="Berlin A."/>
            <person name="Chapman S.B."/>
            <person name="Goldberg J."/>
            <person name="Griggs A."/>
            <person name="Gujja S."/>
            <person name="Hansen M."/>
            <person name="Howarth C."/>
            <person name="Imamovic A."/>
            <person name="Larimer J."/>
            <person name="McCowen C."/>
            <person name="Montmayeur A."/>
            <person name="Murphy C."/>
            <person name="Neiman D."/>
            <person name="Pearson M."/>
            <person name="Priest M."/>
            <person name="Roberts A."/>
            <person name="Saif S."/>
            <person name="Shea T."/>
            <person name="Sisk P."/>
            <person name="Sykes S."/>
            <person name="Wortman J."/>
            <person name="Nusbaum C."/>
            <person name="Birren B."/>
        </authorList>
    </citation>
    <scope>NUCLEOTIDE SEQUENCE [LARGE SCALE GENOMIC DNA]</scope>
    <source>
        <strain evidence="7 8">VS20</strain>
    </source>
</reference>
<evidence type="ECO:0000256" key="3">
    <source>
        <dbReference type="ARBA" id="ARBA00022840"/>
    </source>
</evidence>
<dbReference type="STRING" id="1156394.T0QRG8"/>
<dbReference type="InterPro" id="IPR036451">
    <property type="entry name" value="CblAdoTrfase-like_sf"/>
</dbReference>
<dbReference type="GO" id="GO:0005524">
    <property type="term" value="F:ATP binding"/>
    <property type="evidence" value="ECO:0007669"/>
    <property type="project" value="UniProtKB-UniRule"/>
</dbReference>
<dbReference type="Gene3D" id="1.20.1200.10">
    <property type="entry name" value="Cobalamin adenosyltransferase-like"/>
    <property type="match status" value="1"/>
</dbReference>
<evidence type="ECO:0000313" key="8">
    <source>
        <dbReference type="Proteomes" id="UP000030762"/>
    </source>
</evidence>
<dbReference type="Pfam" id="PF01923">
    <property type="entry name" value="Cob_adeno_trans"/>
    <property type="match status" value="1"/>
</dbReference>
<keyword evidence="3 4" id="KW-0067">ATP-binding</keyword>
<dbReference type="InterPro" id="IPR029499">
    <property type="entry name" value="PduO-typ"/>
</dbReference>
<dbReference type="EMBL" id="JH767135">
    <property type="protein sequence ID" value="EQC40739.1"/>
    <property type="molecule type" value="Genomic_DNA"/>
</dbReference>
<dbReference type="AlphaFoldDB" id="T0QRG8"/>
<proteinExistence type="inferred from homology"/>
<keyword evidence="1 4" id="KW-0808">Transferase</keyword>
<dbReference type="PANTHER" id="PTHR12213:SF0">
    <property type="entry name" value="CORRINOID ADENOSYLTRANSFERASE MMAB"/>
    <property type="match status" value="1"/>
</dbReference>
<dbReference type="SUPFAM" id="SSF89028">
    <property type="entry name" value="Cobalamin adenosyltransferase-like"/>
    <property type="match status" value="1"/>
</dbReference>
<dbReference type="VEuPathDB" id="FungiDB:SDRG_01811"/>
<evidence type="ECO:0000256" key="1">
    <source>
        <dbReference type="ARBA" id="ARBA00022679"/>
    </source>
</evidence>
<evidence type="ECO:0000313" key="7">
    <source>
        <dbReference type="EMBL" id="EQC40739.1"/>
    </source>
</evidence>
<gene>
    <name evidence="7" type="ORF">SDRG_01811</name>
</gene>
<evidence type="ECO:0000259" key="6">
    <source>
        <dbReference type="Pfam" id="PF01923"/>
    </source>
</evidence>
<feature type="domain" description="Cobalamin adenosyltransferase-like" evidence="6">
    <location>
        <begin position="1"/>
        <end position="46"/>
    </location>
</feature>